<evidence type="ECO:0000313" key="2">
    <source>
        <dbReference type="Proteomes" id="UP000045782"/>
    </source>
</evidence>
<name>A0A0U1C814_9MYCO</name>
<accession>A0A0U1C814</accession>
<dbReference type="Proteomes" id="UP000045782">
    <property type="component" value="Unassembled WGS sequence"/>
</dbReference>
<dbReference type="AlphaFoldDB" id="A0A0U1C814"/>
<reference evidence="1 2" key="1">
    <citation type="submission" date="2015-03" db="EMBL/GenBank/DDBJ databases">
        <authorList>
            <person name="Murphy D."/>
        </authorList>
    </citation>
    <scope>NUCLEOTIDE SEQUENCE [LARGE SCALE GENOMIC DNA]</scope>
    <source>
        <strain evidence="1 2">PAP088</strain>
    </source>
</reference>
<evidence type="ECO:0000313" key="1">
    <source>
        <dbReference type="EMBL" id="CPV65752.1"/>
    </source>
</evidence>
<dbReference type="EMBL" id="CSWP01000009">
    <property type="protein sequence ID" value="CPV65752.1"/>
    <property type="molecule type" value="Genomic_DNA"/>
</dbReference>
<organism evidence="1 2">
    <name type="scientific">Mycobacteroides abscessus</name>
    <dbReference type="NCBI Taxonomy" id="36809"/>
    <lineage>
        <taxon>Bacteria</taxon>
        <taxon>Bacillati</taxon>
        <taxon>Actinomycetota</taxon>
        <taxon>Actinomycetes</taxon>
        <taxon>Mycobacteriales</taxon>
        <taxon>Mycobacteriaceae</taxon>
        <taxon>Mycobacteroides</taxon>
    </lineage>
</organism>
<protein>
    <submittedName>
        <fullName evidence="1">Uncharacterized protein</fullName>
    </submittedName>
</protein>
<dbReference type="PATRIC" id="fig|36809.5.peg.475"/>
<proteinExistence type="predicted"/>
<gene>
    <name evidence="1" type="ORF">ERS075579_03869</name>
</gene>
<sequence length="72" mass="7835">MEIHEGTPVEVTTAGGDQVSMVALTAVVAGRDMPVIWVATIDEYKRKGSAAHRIPWPAQYVRVPTSASTRDR</sequence>